<proteinExistence type="inferred from homology"/>
<evidence type="ECO:0000256" key="1">
    <source>
        <dbReference type="ARBA" id="ARBA00011975"/>
    </source>
</evidence>
<comment type="caution">
    <text evidence="7">The sequence shown here is derived from an EMBL/GenBank/DDBJ whole genome shotgun (WGS) entry which is preliminary data.</text>
</comment>
<dbReference type="SUPFAM" id="SSF53335">
    <property type="entry name" value="S-adenosyl-L-methionine-dependent methyltransferases"/>
    <property type="match status" value="1"/>
</dbReference>
<dbReference type="InterPro" id="IPR050390">
    <property type="entry name" value="C5-Methyltransferase"/>
</dbReference>
<dbReference type="InterPro" id="IPR029063">
    <property type="entry name" value="SAM-dependent_MTases_sf"/>
</dbReference>
<keyword evidence="2 6" id="KW-0489">Methyltransferase</keyword>
<name>A0ABX4HVR1_9BACI</name>
<evidence type="ECO:0000256" key="2">
    <source>
        <dbReference type="ARBA" id="ARBA00022603"/>
    </source>
</evidence>
<dbReference type="PANTHER" id="PTHR10629:SF52">
    <property type="entry name" value="DNA (CYTOSINE-5)-METHYLTRANSFERASE 1"/>
    <property type="match status" value="1"/>
</dbReference>
<keyword evidence="4 6" id="KW-0949">S-adenosyl-L-methionine</keyword>
<evidence type="ECO:0000313" key="8">
    <source>
        <dbReference type="Proteomes" id="UP000217561"/>
    </source>
</evidence>
<dbReference type="EMBL" id="NSGH01000001">
    <property type="protein sequence ID" value="PBB06924.1"/>
    <property type="molecule type" value="Genomic_DNA"/>
</dbReference>
<dbReference type="InterPro" id="IPR031303">
    <property type="entry name" value="C5_meth_CS"/>
</dbReference>
<dbReference type="EC" id="2.1.1.37" evidence="1"/>
<keyword evidence="8" id="KW-1185">Reference proteome</keyword>
<dbReference type="Gene3D" id="3.40.50.150">
    <property type="entry name" value="Vaccinia Virus protein VP39"/>
    <property type="match status" value="1"/>
</dbReference>
<dbReference type="PANTHER" id="PTHR10629">
    <property type="entry name" value="CYTOSINE-SPECIFIC METHYLTRANSFERASE"/>
    <property type="match status" value="1"/>
</dbReference>
<evidence type="ECO:0000256" key="4">
    <source>
        <dbReference type="ARBA" id="ARBA00022691"/>
    </source>
</evidence>
<organism evidence="7 8">
    <name type="scientific">Salimicrobium humidisoli</name>
    <dbReference type="NCBI Taxonomy" id="2029857"/>
    <lineage>
        <taxon>Bacteria</taxon>
        <taxon>Bacillati</taxon>
        <taxon>Bacillota</taxon>
        <taxon>Bacilli</taxon>
        <taxon>Bacillales</taxon>
        <taxon>Bacillaceae</taxon>
        <taxon>Salimicrobium</taxon>
    </lineage>
</organism>
<keyword evidence="5" id="KW-0680">Restriction system</keyword>
<keyword evidence="3 6" id="KW-0808">Transferase</keyword>
<protein>
    <recommendedName>
        <fullName evidence="1">DNA (cytosine-5-)-methyltransferase</fullName>
        <ecNumber evidence="1">2.1.1.37</ecNumber>
    </recommendedName>
</protein>
<dbReference type="Gene3D" id="3.90.120.10">
    <property type="entry name" value="DNA Methylase, subunit A, domain 2"/>
    <property type="match status" value="1"/>
</dbReference>
<dbReference type="Proteomes" id="UP000217561">
    <property type="component" value="Unassembled WGS sequence"/>
</dbReference>
<evidence type="ECO:0000313" key="7">
    <source>
        <dbReference type="EMBL" id="PBB06924.1"/>
    </source>
</evidence>
<dbReference type="Pfam" id="PF00145">
    <property type="entry name" value="DNA_methylase"/>
    <property type="match status" value="1"/>
</dbReference>
<evidence type="ECO:0000256" key="3">
    <source>
        <dbReference type="ARBA" id="ARBA00022679"/>
    </source>
</evidence>
<dbReference type="PROSITE" id="PS00095">
    <property type="entry name" value="C5_MTASE_2"/>
    <property type="match status" value="1"/>
</dbReference>
<reference evidence="7 8" key="1">
    <citation type="submission" date="2017-08" db="EMBL/GenBank/DDBJ databases">
        <title>Salimicrobium alkalisoli sp. nov., isolated from saline alkaline soil.</title>
        <authorList>
            <person name="Zhang G."/>
            <person name="Xiong Q."/>
        </authorList>
    </citation>
    <scope>NUCLEOTIDE SEQUENCE [LARGE SCALE GENOMIC DNA]</scope>
    <source>
        <strain evidence="7 8">WN024</strain>
    </source>
</reference>
<comment type="similarity">
    <text evidence="6">Belongs to the class I-like SAM-binding methyltransferase superfamily. C5-methyltransferase family.</text>
</comment>
<evidence type="ECO:0000256" key="5">
    <source>
        <dbReference type="ARBA" id="ARBA00022747"/>
    </source>
</evidence>
<accession>A0ABX4HVR1</accession>
<sequence length="430" mass="49081">MALGFGLQNFHIAESVELDPAACRTANYNLHIKSSGNSAACNLDVKNYSFSVPEKPGSRVITIGGPPCQAYSNIGKAKIRSLGEDRFGLNDSRAFLYEEFLRVALDASSDFIVMENVPEAVNFFGKNLGEEVCAELKKRGYRAFWTILNAADYGVPQIRERLFVFAAKEEYGEPWLPEPVCQRPDRGFRTPNEKRFKTFLNYSFFKEPKQPSEAAPLWVTAGEAVSDLPSLFKSADSNYHYYKSNVRLPYESSPLNYFQNKMRENTRGAAYVSGNSFRYTARDFRIFEEMGWGDDFRQAFDIADNLFRKEAARKNLTKKNNPEEYNLLRKKFVPPYDREKFHSKWKKLHPDKPSHTLVAHLGTDTYSHIHPYEPRGISIREAARLQSFPDDFMFHGSMGDAYRQIGNAVPPLLSEAIAKAVKRSMKMEEG</sequence>
<dbReference type="InterPro" id="IPR001525">
    <property type="entry name" value="C5_MeTfrase"/>
</dbReference>
<feature type="active site" evidence="6">
    <location>
        <position position="68"/>
    </location>
</feature>
<gene>
    <name evidence="7" type="ORF">CKW00_00240</name>
</gene>
<dbReference type="PROSITE" id="PS51679">
    <property type="entry name" value="SAM_MT_C5"/>
    <property type="match status" value="1"/>
</dbReference>
<dbReference type="NCBIfam" id="TIGR00675">
    <property type="entry name" value="dcm"/>
    <property type="match status" value="1"/>
</dbReference>
<evidence type="ECO:0000256" key="6">
    <source>
        <dbReference type="PROSITE-ProRule" id="PRU01016"/>
    </source>
</evidence>